<keyword evidence="4" id="KW-1003">Cell membrane</keyword>
<comment type="subcellular location">
    <subcellularLocation>
        <location evidence="1">Cell membrane</location>
        <topology evidence="1">Multi-pass membrane protein</topology>
    </subcellularLocation>
</comment>
<dbReference type="FunCoup" id="H3A6V3">
    <property type="interactions" value="606"/>
</dbReference>
<feature type="transmembrane region" description="Helical" evidence="16">
    <location>
        <begin position="96"/>
        <end position="123"/>
    </location>
</feature>
<protein>
    <recommendedName>
        <fullName evidence="3">Platelet-activating factor receptor</fullName>
    </recommendedName>
</protein>
<evidence type="ECO:0000256" key="5">
    <source>
        <dbReference type="ARBA" id="ARBA00022500"/>
    </source>
</evidence>
<comment type="similarity">
    <text evidence="14">Belongs to the G-protein coupled receptor 1 family.</text>
</comment>
<proteinExistence type="inferred from homology"/>
<evidence type="ECO:0000313" key="18">
    <source>
        <dbReference type="Ensembl" id="ENSLACP00000005374.2"/>
    </source>
</evidence>
<dbReference type="GO" id="GO:0006935">
    <property type="term" value="P:chemotaxis"/>
    <property type="evidence" value="ECO:0007669"/>
    <property type="project" value="UniProtKB-KW"/>
</dbReference>
<evidence type="ECO:0000256" key="3">
    <source>
        <dbReference type="ARBA" id="ARBA00016224"/>
    </source>
</evidence>
<keyword evidence="9 16" id="KW-0472">Membrane</keyword>
<evidence type="ECO:0000256" key="7">
    <source>
        <dbReference type="ARBA" id="ARBA00022989"/>
    </source>
</evidence>
<dbReference type="InParanoid" id="H3A6V3"/>
<reference evidence="18" key="2">
    <citation type="submission" date="2025-08" db="UniProtKB">
        <authorList>
            <consortium name="Ensembl"/>
        </authorList>
    </citation>
    <scope>IDENTIFICATION</scope>
</reference>
<dbReference type="PRINTS" id="PR01153">
    <property type="entry name" value="PAFRECEPTOR"/>
</dbReference>
<feature type="domain" description="G-protein coupled receptors family 1 profile" evidence="17">
    <location>
        <begin position="42"/>
        <end position="303"/>
    </location>
</feature>
<feature type="transmembrane region" description="Helical" evidence="16">
    <location>
        <begin position="237"/>
        <end position="257"/>
    </location>
</feature>
<reference evidence="18" key="3">
    <citation type="submission" date="2025-09" db="UniProtKB">
        <authorList>
            <consortium name="Ensembl"/>
        </authorList>
    </citation>
    <scope>IDENTIFICATION</scope>
</reference>
<keyword evidence="10" id="KW-1015">Disulfide bond</keyword>
<dbReference type="AlphaFoldDB" id="H3A6V3"/>
<evidence type="ECO:0000256" key="9">
    <source>
        <dbReference type="ARBA" id="ARBA00023136"/>
    </source>
</evidence>
<dbReference type="GO" id="GO:0005886">
    <property type="term" value="C:plasma membrane"/>
    <property type="evidence" value="ECO:0007669"/>
    <property type="project" value="UniProtKB-SubCell"/>
</dbReference>
<dbReference type="Ensembl" id="ENSLACT00000005421.2">
    <property type="protein sequence ID" value="ENSLACP00000005374.2"/>
    <property type="gene ID" value="ENSLACG00000004778.2"/>
</dbReference>
<dbReference type="InterPro" id="IPR017452">
    <property type="entry name" value="GPCR_Rhodpsn_7TM"/>
</dbReference>
<keyword evidence="19" id="KW-1185">Reference proteome</keyword>
<evidence type="ECO:0000259" key="17">
    <source>
        <dbReference type="PROSITE" id="PS50262"/>
    </source>
</evidence>
<evidence type="ECO:0000256" key="6">
    <source>
        <dbReference type="ARBA" id="ARBA00022692"/>
    </source>
</evidence>
<keyword evidence="7 16" id="KW-1133">Transmembrane helix</keyword>
<evidence type="ECO:0000256" key="8">
    <source>
        <dbReference type="ARBA" id="ARBA00023040"/>
    </source>
</evidence>
<feature type="transmembrane region" description="Helical" evidence="16">
    <location>
        <begin position="62"/>
        <end position="84"/>
    </location>
</feature>
<feature type="transmembrane region" description="Helical" evidence="16">
    <location>
        <begin position="30"/>
        <end position="50"/>
    </location>
</feature>
<evidence type="ECO:0000256" key="1">
    <source>
        <dbReference type="ARBA" id="ARBA00004651"/>
    </source>
</evidence>
<evidence type="ECO:0000256" key="4">
    <source>
        <dbReference type="ARBA" id="ARBA00022475"/>
    </source>
</evidence>
<dbReference type="Gene3D" id="1.20.1070.10">
    <property type="entry name" value="Rhodopsin 7-helix transmembrane proteins"/>
    <property type="match status" value="1"/>
</dbReference>
<keyword evidence="6 14" id="KW-0812">Transmembrane</keyword>
<evidence type="ECO:0000256" key="12">
    <source>
        <dbReference type="ARBA" id="ARBA00023180"/>
    </source>
</evidence>
<dbReference type="PROSITE" id="PS00237">
    <property type="entry name" value="G_PROTEIN_RECEP_F1_1"/>
    <property type="match status" value="1"/>
</dbReference>
<dbReference type="HOGENOM" id="CLU_009579_8_2_1"/>
<keyword evidence="8 14" id="KW-0297">G-protein coupled receptor</keyword>
<evidence type="ECO:0000256" key="2">
    <source>
        <dbReference type="ARBA" id="ARBA00011145"/>
    </source>
</evidence>
<evidence type="ECO:0000256" key="10">
    <source>
        <dbReference type="ARBA" id="ARBA00023157"/>
    </source>
</evidence>
<dbReference type="PANTHER" id="PTHR24233">
    <property type="entry name" value="P2Y PURINOCEPTOR-RELATED G-PROTEIN COUPLED RECEPTOR"/>
    <property type="match status" value="1"/>
</dbReference>
<dbReference type="Proteomes" id="UP000008672">
    <property type="component" value="Unassembled WGS sequence"/>
</dbReference>
<dbReference type="OrthoDB" id="5985406at2759"/>
<feature type="transmembrane region" description="Helical" evidence="16">
    <location>
        <begin position="286"/>
        <end position="306"/>
    </location>
</feature>
<dbReference type="GeneTree" id="ENSGT01110000267167"/>
<dbReference type="KEGG" id="lcm:102349602"/>
<evidence type="ECO:0000256" key="11">
    <source>
        <dbReference type="ARBA" id="ARBA00023170"/>
    </source>
</evidence>
<keyword evidence="13 14" id="KW-0807">Transducer</keyword>
<keyword evidence="11 14" id="KW-0675">Receptor</keyword>
<feature type="transmembrane region" description="Helical" evidence="16">
    <location>
        <begin position="144"/>
        <end position="164"/>
    </location>
</feature>
<dbReference type="EMBL" id="AFYH01214907">
    <property type="status" value="NOT_ANNOTATED_CDS"/>
    <property type="molecule type" value="Genomic_DNA"/>
</dbReference>
<evidence type="ECO:0000256" key="14">
    <source>
        <dbReference type="RuleBase" id="RU000688"/>
    </source>
</evidence>
<dbReference type="eggNOG" id="ENOG502QTQI">
    <property type="taxonomic scope" value="Eukaryota"/>
</dbReference>
<dbReference type="FunFam" id="1.20.1070.10:FF:000204">
    <property type="entry name" value="platelet-activating factor receptor"/>
    <property type="match status" value="1"/>
</dbReference>
<dbReference type="STRING" id="7897.ENSLACP00000005374"/>
<dbReference type="RefSeq" id="XP_006010210.1">
    <property type="nucleotide sequence ID" value="XM_006010148.3"/>
</dbReference>
<dbReference type="InterPro" id="IPR002282">
    <property type="entry name" value="PAF_rcpt"/>
</dbReference>
<keyword evidence="5" id="KW-0145">Chemotaxis</keyword>
<sequence>MSSGVESNSSVYGNISCQVDSEFRYVLFPVAYSILFILGFLANGYVLWVFTQVYSTKKMSDIKIFMVNLTLADLLFLITLPLWIAYYNNSGDWTLPAFLCNVAGCLFFINTYCSIAFLTVISYNRYRAVTRPLETAQSTANKRGLWISFGIWLVISCSASPYLFQEGTNKAFNSSILRCFEGYNKENSESVMIINFILIGFFFIAFLIIVFCNLLIIKSLLAQPMQPQKSADIKRRALWMVCMVLTVFVICFVPHHIVQGPWTLTVLERWREKHCEFRKALNDAHQVTLCLMGMNCVLDPIIYCFLTKKFRKHLTDHLTSITNSRKCSKVTGDTRMETESPLPAMPLSDWKSDQNAN</sequence>
<dbReference type="CTD" id="5724"/>
<dbReference type="GO" id="GO:0004992">
    <property type="term" value="F:platelet activating factor receptor activity"/>
    <property type="evidence" value="ECO:0007669"/>
    <property type="project" value="InterPro"/>
</dbReference>
<dbReference type="PRINTS" id="PR00237">
    <property type="entry name" value="GPCRRHODOPSN"/>
</dbReference>
<dbReference type="PANTHER" id="PTHR24233:SF6">
    <property type="entry name" value="PLATELET-ACTIVATING FACTOR RECEPTOR"/>
    <property type="match status" value="1"/>
</dbReference>
<dbReference type="InterPro" id="IPR000276">
    <property type="entry name" value="GPCR_Rhodpsn"/>
</dbReference>
<evidence type="ECO:0000313" key="19">
    <source>
        <dbReference type="Proteomes" id="UP000008672"/>
    </source>
</evidence>
<dbReference type="GO" id="GO:0045028">
    <property type="term" value="F:G protein-coupled purinergic nucleotide receptor activity"/>
    <property type="evidence" value="ECO:0007669"/>
    <property type="project" value="TreeGrafter"/>
</dbReference>
<dbReference type="SUPFAM" id="SSF81321">
    <property type="entry name" value="Family A G protein-coupled receptor-like"/>
    <property type="match status" value="1"/>
</dbReference>
<dbReference type="GeneID" id="102349602"/>
<dbReference type="PROSITE" id="PS50262">
    <property type="entry name" value="G_PROTEIN_RECEP_F1_2"/>
    <property type="match status" value="1"/>
</dbReference>
<feature type="region of interest" description="Disordered" evidence="15">
    <location>
        <begin position="330"/>
        <end position="357"/>
    </location>
</feature>
<organism evidence="18 19">
    <name type="scientific">Latimeria chalumnae</name>
    <name type="common">Coelacanth</name>
    <dbReference type="NCBI Taxonomy" id="7897"/>
    <lineage>
        <taxon>Eukaryota</taxon>
        <taxon>Metazoa</taxon>
        <taxon>Chordata</taxon>
        <taxon>Craniata</taxon>
        <taxon>Vertebrata</taxon>
        <taxon>Euteleostomi</taxon>
        <taxon>Coelacanthiformes</taxon>
        <taxon>Coelacanthidae</taxon>
        <taxon>Latimeria</taxon>
    </lineage>
</organism>
<gene>
    <name evidence="18" type="primary">PTAFR</name>
</gene>
<dbReference type="Pfam" id="PF00001">
    <property type="entry name" value="7tm_1"/>
    <property type="match status" value="1"/>
</dbReference>
<evidence type="ECO:0000256" key="15">
    <source>
        <dbReference type="SAM" id="MobiDB-lite"/>
    </source>
</evidence>
<accession>H3A6V3</accession>
<feature type="transmembrane region" description="Helical" evidence="16">
    <location>
        <begin position="193"/>
        <end position="216"/>
    </location>
</feature>
<evidence type="ECO:0000256" key="13">
    <source>
        <dbReference type="ARBA" id="ARBA00023224"/>
    </source>
</evidence>
<reference evidence="19" key="1">
    <citation type="submission" date="2011-08" db="EMBL/GenBank/DDBJ databases">
        <title>The draft genome of Latimeria chalumnae.</title>
        <authorList>
            <person name="Di Palma F."/>
            <person name="Alfoldi J."/>
            <person name="Johnson J."/>
            <person name="Berlin A."/>
            <person name="Gnerre S."/>
            <person name="Jaffe D."/>
            <person name="MacCallum I."/>
            <person name="Young S."/>
            <person name="Walker B.J."/>
            <person name="Lander E."/>
            <person name="Lindblad-Toh K."/>
        </authorList>
    </citation>
    <scope>NUCLEOTIDE SEQUENCE [LARGE SCALE GENOMIC DNA]</scope>
    <source>
        <strain evidence="19">Wild caught</strain>
    </source>
</reference>
<comment type="subunit">
    <text evidence="2">Interacts with ARRB1.</text>
</comment>
<keyword evidence="12" id="KW-0325">Glycoprotein</keyword>
<evidence type="ECO:0000256" key="16">
    <source>
        <dbReference type="SAM" id="Phobius"/>
    </source>
</evidence>
<name>H3A6V3_LATCH</name>
<dbReference type="CDD" id="cd15147">
    <property type="entry name" value="7tmA_PAFR"/>
    <property type="match status" value="1"/>
</dbReference>
<dbReference type="OMA" id="WNIVIIR"/>